<dbReference type="Proteomes" id="UP000176992">
    <property type="component" value="Unassembled WGS sequence"/>
</dbReference>
<evidence type="ECO:0000313" key="2">
    <source>
        <dbReference type="EMBL" id="OGF97958.1"/>
    </source>
</evidence>
<evidence type="ECO:0000259" key="1">
    <source>
        <dbReference type="Pfam" id="PF13088"/>
    </source>
</evidence>
<dbReference type="SUPFAM" id="SSF50939">
    <property type="entry name" value="Sialidases"/>
    <property type="match status" value="1"/>
</dbReference>
<dbReference type="CDD" id="cd15482">
    <property type="entry name" value="Sialidase_non-viral"/>
    <property type="match status" value="1"/>
</dbReference>
<gene>
    <name evidence="2" type="ORF">A2Z86_07295</name>
</gene>
<name>A0A1F5YCP9_9BACT</name>
<protein>
    <recommendedName>
        <fullName evidence="1">Sialidase domain-containing protein</fullName>
    </recommendedName>
</protein>
<proteinExistence type="predicted"/>
<dbReference type="PANTHER" id="PTHR43752:SF2">
    <property type="entry name" value="BNR_ASP-BOX REPEAT FAMILY PROTEIN"/>
    <property type="match status" value="1"/>
</dbReference>
<sequence>MICSPTLRFPRCHSSNLIALPDGSLLCAWWSGSEEGAPDNVILSALRPAGQRGWQAPRVLTDTPDTTDSNPVFFLYSAEQLWLLYRTGLPWVRLMRIRSNDLGLTWSKPEIFLDEPGVTLRSGILRLENGRIIIPLMRYHDRDGALSQAKSVFLLSAKAEKGWDFSKEFDSAIQGNEPALAQRKDGSLLAFMRPYGIDSGRLFIIRSESRDRGRTWSEPELTDLKNPSSAVDLHRLRNGHLVLAFNDNQKSRTDLSLALSLDEGQSWSSRRVLENALGRFSYPSLAQSMDELVHVSYTFRRTHIKHVEVNEAWIMDQH</sequence>
<dbReference type="InterPro" id="IPR011040">
    <property type="entry name" value="Sialidase"/>
</dbReference>
<feature type="domain" description="Sialidase" evidence="1">
    <location>
        <begin position="23"/>
        <end position="295"/>
    </location>
</feature>
<dbReference type="AlphaFoldDB" id="A0A1F5YCP9"/>
<dbReference type="Gene3D" id="2.120.10.10">
    <property type="match status" value="1"/>
</dbReference>
<dbReference type="InterPro" id="IPR036278">
    <property type="entry name" value="Sialidase_sf"/>
</dbReference>
<dbReference type="Pfam" id="PF13088">
    <property type="entry name" value="BNR_2"/>
    <property type="match status" value="1"/>
</dbReference>
<organism evidence="2 3">
    <name type="scientific">Candidatus Glassbacteria bacterium GWA2_58_10</name>
    <dbReference type="NCBI Taxonomy" id="1817865"/>
    <lineage>
        <taxon>Bacteria</taxon>
        <taxon>Candidatus Glassiibacteriota</taxon>
    </lineage>
</organism>
<reference evidence="2 3" key="1">
    <citation type="journal article" date="2016" name="Nat. Commun.">
        <title>Thousands of microbial genomes shed light on interconnected biogeochemical processes in an aquifer system.</title>
        <authorList>
            <person name="Anantharaman K."/>
            <person name="Brown C.T."/>
            <person name="Hug L.A."/>
            <person name="Sharon I."/>
            <person name="Castelle C.J."/>
            <person name="Probst A.J."/>
            <person name="Thomas B.C."/>
            <person name="Singh A."/>
            <person name="Wilkins M.J."/>
            <person name="Karaoz U."/>
            <person name="Brodie E.L."/>
            <person name="Williams K.H."/>
            <person name="Hubbard S.S."/>
            <person name="Banfield J.F."/>
        </authorList>
    </citation>
    <scope>NUCLEOTIDE SEQUENCE [LARGE SCALE GENOMIC DNA]</scope>
</reference>
<dbReference type="EMBL" id="MFIV01000192">
    <property type="protein sequence ID" value="OGF97958.1"/>
    <property type="molecule type" value="Genomic_DNA"/>
</dbReference>
<accession>A0A1F5YCP9</accession>
<dbReference type="PANTHER" id="PTHR43752">
    <property type="entry name" value="BNR/ASP-BOX REPEAT FAMILY PROTEIN"/>
    <property type="match status" value="1"/>
</dbReference>
<evidence type="ECO:0000313" key="3">
    <source>
        <dbReference type="Proteomes" id="UP000176992"/>
    </source>
</evidence>
<comment type="caution">
    <text evidence="2">The sequence shown here is derived from an EMBL/GenBank/DDBJ whole genome shotgun (WGS) entry which is preliminary data.</text>
</comment>